<dbReference type="InterPro" id="IPR001873">
    <property type="entry name" value="ENaC"/>
</dbReference>
<keyword evidence="9 11" id="KW-0739">Sodium transport</keyword>
<reference evidence="14" key="1">
    <citation type="submission" date="2016-11" db="UniProtKB">
        <authorList>
            <consortium name="WormBaseParasite"/>
        </authorList>
    </citation>
    <scope>IDENTIFICATION</scope>
</reference>
<evidence type="ECO:0000256" key="5">
    <source>
        <dbReference type="ARBA" id="ARBA00022989"/>
    </source>
</evidence>
<evidence type="ECO:0000256" key="7">
    <source>
        <dbReference type="ARBA" id="ARBA00023065"/>
    </source>
</evidence>
<keyword evidence="3 11" id="KW-0894">Sodium channel</keyword>
<keyword evidence="5 12" id="KW-1133">Transmembrane helix</keyword>
<name>A0A1I8I529_9PLAT</name>
<evidence type="ECO:0000256" key="1">
    <source>
        <dbReference type="ARBA" id="ARBA00004141"/>
    </source>
</evidence>
<evidence type="ECO:0000256" key="10">
    <source>
        <dbReference type="ARBA" id="ARBA00023303"/>
    </source>
</evidence>
<evidence type="ECO:0000313" key="14">
    <source>
        <dbReference type="WBParaSite" id="maker-uti_cns_0009978-snap-gene-0.5-mRNA-1"/>
    </source>
</evidence>
<evidence type="ECO:0000256" key="6">
    <source>
        <dbReference type="ARBA" id="ARBA00023053"/>
    </source>
</evidence>
<evidence type="ECO:0000256" key="2">
    <source>
        <dbReference type="ARBA" id="ARBA00022448"/>
    </source>
</evidence>
<proteinExistence type="inferred from homology"/>
<dbReference type="Gene3D" id="1.10.287.770">
    <property type="entry name" value="YojJ-like"/>
    <property type="match status" value="1"/>
</dbReference>
<organism evidence="13 14">
    <name type="scientific">Macrostomum lignano</name>
    <dbReference type="NCBI Taxonomy" id="282301"/>
    <lineage>
        <taxon>Eukaryota</taxon>
        <taxon>Metazoa</taxon>
        <taxon>Spiralia</taxon>
        <taxon>Lophotrochozoa</taxon>
        <taxon>Platyhelminthes</taxon>
        <taxon>Rhabditophora</taxon>
        <taxon>Macrostomorpha</taxon>
        <taxon>Macrostomida</taxon>
        <taxon>Macrostomidae</taxon>
        <taxon>Macrostomum</taxon>
    </lineage>
</organism>
<dbReference type="Proteomes" id="UP000095280">
    <property type="component" value="Unplaced"/>
</dbReference>
<accession>A0A1I8I529</accession>
<evidence type="ECO:0000256" key="12">
    <source>
        <dbReference type="SAM" id="Phobius"/>
    </source>
</evidence>
<keyword evidence="10 11" id="KW-0407">Ion channel</keyword>
<dbReference type="GO" id="GO:0015280">
    <property type="term" value="F:ligand-gated sodium channel activity"/>
    <property type="evidence" value="ECO:0007669"/>
    <property type="project" value="TreeGrafter"/>
</dbReference>
<keyword evidence="13" id="KW-1185">Reference proteome</keyword>
<dbReference type="Gene3D" id="2.60.470.10">
    <property type="entry name" value="Acid-sensing ion channels like domains"/>
    <property type="match status" value="1"/>
</dbReference>
<evidence type="ECO:0000256" key="8">
    <source>
        <dbReference type="ARBA" id="ARBA00023136"/>
    </source>
</evidence>
<comment type="similarity">
    <text evidence="11">Belongs to the amiloride-sensitive sodium channel (TC 1.A.6) family.</text>
</comment>
<keyword evidence="2 11" id="KW-0813">Transport</keyword>
<feature type="transmembrane region" description="Helical" evidence="12">
    <location>
        <begin position="84"/>
        <end position="103"/>
    </location>
</feature>
<evidence type="ECO:0000313" key="13">
    <source>
        <dbReference type="Proteomes" id="UP000095280"/>
    </source>
</evidence>
<dbReference type="GO" id="GO:0005886">
    <property type="term" value="C:plasma membrane"/>
    <property type="evidence" value="ECO:0007669"/>
    <property type="project" value="TreeGrafter"/>
</dbReference>
<evidence type="ECO:0000256" key="3">
    <source>
        <dbReference type="ARBA" id="ARBA00022461"/>
    </source>
</evidence>
<dbReference type="WBParaSite" id="maker-uti_cns_0009978-snap-gene-0.5-mRNA-1">
    <property type="protein sequence ID" value="maker-uti_cns_0009978-snap-gene-0.5-mRNA-1"/>
    <property type="gene ID" value="maker-uti_cns_0009978-snap-gene-0.5"/>
</dbReference>
<evidence type="ECO:0000256" key="4">
    <source>
        <dbReference type="ARBA" id="ARBA00022692"/>
    </source>
</evidence>
<sequence length="603" mass="70253">MVNHQADASVDRIREVRRRLVQDLLNGIEPDPRALDPTADIEDNRQFSSPILQKLYTTVEQFGARSTIHGLQHIFHSRELTRRIFWLVLMLVALCLGLAHMHATAMEFLSNPLTSQLKLMSEQVKFPDITLCNLKPASESMSLAPEFRQYIRDKWGYFDNWYVEERKRRRHESKVNFYERARLVFGRLFQILWVSGDSRDIGVLDVTLLLDCSYNSMKCHQKNFSLRQNYRFWNCYTFFVHKDNLVTGKGGKGAELDLVLFTDNHNTVRLEDLDGSARQKNLSTGIYKRSRQTEEQHSLLSSAAHQCTPRSAAENVSYVRYFAHGSKHIGHKKYQKTDSDFVAEEKQNLVHENCGCYSHRYPFTVDNSELCYYVPPSSWKIPPEQVLRKIRCHDRWILDAEKRTYELMQKFHSKRFCEFTLYRPLEQSSSWPRFEHVQDIWTDFIAPKIASGKEFTMECGHNHHIFNRTETAAFNRSTSRQELVYYPLLLTDQLCLEQFCNGTDTSCDLNLLRRLYPTATNCLQKAVMTKNMALIGIHLLSSAADSYVESVSYEWTEALSETGGILGLWLGISLLSVLEIFEFFYVLARNCFDQRLALRNRDA</sequence>
<keyword evidence="8 12" id="KW-0472">Membrane</keyword>
<dbReference type="PRINTS" id="PR01078">
    <property type="entry name" value="AMINACHANNEL"/>
</dbReference>
<dbReference type="AlphaFoldDB" id="A0A1I8I529"/>
<keyword evidence="7 11" id="KW-0406">Ion transport</keyword>
<evidence type="ECO:0000256" key="11">
    <source>
        <dbReference type="RuleBase" id="RU000679"/>
    </source>
</evidence>
<keyword evidence="6" id="KW-0915">Sodium</keyword>
<keyword evidence="4 11" id="KW-0812">Transmembrane</keyword>
<dbReference type="Pfam" id="PF00858">
    <property type="entry name" value="ASC"/>
    <property type="match status" value="1"/>
</dbReference>
<feature type="transmembrane region" description="Helical" evidence="12">
    <location>
        <begin position="566"/>
        <end position="588"/>
    </location>
</feature>
<dbReference type="PANTHER" id="PTHR11690">
    <property type="entry name" value="AMILORIDE-SENSITIVE SODIUM CHANNEL-RELATED"/>
    <property type="match status" value="1"/>
</dbReference>
<protein>
    <submittedName>
        <fullName evidence="14">Amiloride-sensitive sodium channel</fullName>
    </submittedName>
</protein>
<evidence type="ECO:0000256" key="9">
    <source>
        <dbReference type="ARBA" id="ARBA00023201"/>
    </source>
</evidence>
<comment type="subcellular location">
    <subcellularLocation>
        <location evidence="1">Membrane</location>
        <topology evidence="1">Multi-pass membrane protein</topology>
    </subcellularLocation>
</comment>